<organism evidence="1">
    <name type="scientific">Salmonella enterica I</name>
    <dbReference type="NCBI Taxonomy" id="59201"/>
    <lineage>
        <taxon>Bacteria</taxon>
        <taxon>Pseudomonadati</taxon>
        <taxon>Pseudomonadota</taxon>
        <taxon>Gammaproteobacteria</taxon>
        <taxon>Enterobacterales</taxon>
        <taxon>Enterobacteriaceae</taxon>
        <taxon>Salmonella</taxon>
    </lineage>
</organism>
<reference evidence="1" key="1">
    <citation type="submission" date="2018-07" db="EMBL/GenBank/DDBJ databases">
        <authorList>
            <person name="Ashton P.M."/>
            <person name="Dallman T."/>
            <person name="Nair S."/>
            <person name="De Pinna E."/>
            <person name="Peters T."/>
            <person name="Grant K."/>
        </authorList>
    </citation>
    <scope>NUCLEOTIDE SEQUENCE [LARGE SCALE GENOMIC DNA]</scope>
    <source>
        <strain evidence="1">157339</strain>
    </source>
</reference>
<sequence>MLITVELLLADNPRRSLLTIGEMDISSLPGVEAVTECYTERFATIPPGMWYRYYQGRRWRTRSIPGPAFFLFLSRWRNIPEVRCFLESHGRFVFSSRESAPEVLCNVWIHQSEAPETE</sequence>
<evidence type="ECO:0000313" key="1">
    <source>
        <dbReference type="EMBL" id="MLV00033.1"/>
    </source>
</evidence>
<dbReference type="EMBL" id="RVHM01000068">
    <property type="protein sequence ID" value="MLV00033.1"/>
    <property type="molecule type" value="Genomic_DNA"/>
</dbReference>
<protein>
    <submittedName>
        <fullName evidence="1">Uncharacterized protein</fullName>
    </submittedName>
</protein>
<accession>A0A3R0XK63</accession>
<name>A0A3R0XK63_SALET</name>
<comment type="caution">
    <text evidence="1">The sequence shown here is derived from an EMBL/GenBank/DDBJ whole genome shotgun (WGS) entry which is preliminary data.</text>
</comment>
<proteinExistence type="predicted"/>
<gene>
    <name evidence="1" type="ORF">DRU74_25625</name>
</gene>
<dbReference type="Proteomes" id="UP000885374">
    <property type="component" value="Unassembled WGS sequence"/>
</dbReference>
<dbReference type="AlphaFoldDB" id="A0A3R0XK63"/>